<name>A0A9D5HA77_9LILI</name>
<evidence type="ECO:0000313" key="4">
    <source>
        <dbReference type="Proteomes" id="UP001085076"/>
    </source>
</evidence>
<evidence type="ECO:0000256" key="2">
    <source>
        <dbReference type="SAM" id="Phobius"/>
    </source>
</evidence>
<reference evidence="3" key="1">
    <citation type="submission" date="2021-03" db="EMBL/GenBank/DDBJ databases">
        <authorList>
            <person name="Li Z."/>
            <person name="Yang C."/>
        </authorList>
    </citation>
    <scope>NUCLEOTIDE SEQUENCE</scope>
    <source>
        <strain evidence="3">Dzin_1.0</strain>
        <tissue evidence="3">Leaf</tissue>
    </source>
</reference>
<gene>
    <name evidence="3" type="ORF">J5N97_022058</name>
</gene>
<feature type="region of interest" description="Disordered" evidence="1">
    <location>
        <begin position="248"/>
        <end position="271"/>
    </location>
</feature>
<dbReference type="PANTHER" id="PTHR34553">
    <property type="entry name" value="OS05G0597400 PROTEIN"/>
    <property type="match status" value="1"/>
</dbReference>
<dbReference type="AlphaFoldDB" id="A0A9D5HA77"/>
<protein>
    <submittedName>
        <fullName evidence="3">Uncharacterized protein</fullName>
    </submittedName>
</protein>
<reference evidence="3" key="2">
    <citation type="journal article" date="2022" name="Hortic Res">
        <title>The genome of Dioscorea zingiberensis sheds light on the biosynthesis, origin and evolution of the medicinally important diosgenin saponins.</title>
        <authorList>
            <person name="Li Y."/>
            <person name="Tan C."/>
            <person name="Li Z."/>
            <person name="Guo J."/>
            <person name="Li S."/>
            <person name="Chen X."/>
            <person name="Wang C."/>
            <person name="Dai X."/>
            <person name="Yang H."/>
            <person name="Song W."/>
            <person name="Hou L."/>
            <person name="Xu J."/>
            <person name="Tong Z."/>
            <person name="Xu A."/>
            <person name="Yuan X."/>
            <person name="Wang W."/>
            <person name="Yang Q."/>
            <person name="Chen L."/>
            <person name="Sun Z."/>
            <person name="Wang K."/>
            <person name="Pan B."/>
            <person name="Chen J."/>
            <person name="Bao Y."/>
            <person name="Liu F."/>
            <person name="Qi X."/>
            <person name="Gang D.R."/>
            <person name="Wen J."/>
            <person name="Li J."/>
        </authorList>
    </citation>
    <scope>NUCLEOTIDE SEQUENCE</scope>
    <source>
        <strain evidence="3">Dzin_1.0</strain>
    </source>
</reference>
<keyword evidence="2" id="KW-0812">Transmembrane</keyword>
<keyword evidence="2" id="KW-1133">Transmembrane helix</keyword>
<comment type="caution">
    <text evidence="3">The sequence shown here is derived from an EMBL/GenBank/DDBJ whole genome shotgun (WGS) entry which is preliminary data.</text>
</comment>
<keyword evidence="4" id="KW-1185">Reference proteome</keyword>
<keyword evidence="2" id="KW-0472">Membrane</keyword>
<evidence type="ECO:0000313" key="3">
    <source>
        <dbReference type="EMBL" id="KAJ0969181.1"/>
    </source>
</evidence>
<dbReference type="EMBL" id="JAGGNH010000006">
    <property type="protein sequence ID" value="KAJ0969181.1"/>
    <property type="molecule type" value="Genomic_DNA"/>
</dbReference>
<proteinExistence type="predicted"/>
<feature type="transmembrane region" description="Helical" evidence="2">
    <location>
        <begin position="407"/>
        <end position="425"/>
    </location>
</feature>
<evidence type="ECO:0000256" key="1">
    <source>
        <dbReference type="SAM" id="MobiDB-lite"/>
    </source>
</evidence>
<feature type="transmembrane region" description="Helical" evidence="2">
    <location>
        <begin position="343"/>
        <end position="360"/>
    </location>
</feature>
<accession>A0A9D5HA77</accession>
<dbReference type="OrthoDB" id="1915931at2759"/>
<dbReference type="Proteomes" id="UP001085076">
    <property type="component" value="Miscellaneous, Linkage group lg06"/>
</dbReference>
<sequence length="519" mass="59963">MEPLPEIYSLTGLQIGDIQSYVSRAFLYFTTGSNKLLILVDNRPWLLNQHSRSARLWQLMVIKYRMSPFANTRTRGKATNIGNETERNGCCSSNHVNPQKSGRWLPVIDSLKRREKYLFSVMDLSKALHGFLVFEVAWKDVCGINYLNELQTDTSLALEVKSMKKWEFYTPDQALSCLSVWFSGSISEIQSLKSNLRKLSDPDSHHWHDDSPSKEILSEDESLDVQESLHETDEQCTDSLSLGNYEAAHHNNMNTNGSEKTSKEYQEMEGESDIAPTDYSHKLLLFRFNDSLLPFKLKQIIISEVRLLTLLESGLPSWVIFFQSYPLFCQFYRPWMRHLARTLYILISLVTVIIGFYDLYKNVPLLKVTASRICGPVDQYWQQLQDHFLHHSLKLQDSSLLSGRHLLYSYICTIAIPVYPLLAYLSKAKQGANEISVWRGLWNDLFSQVFRASGSIIKGFLAFFGTCNRHRLSTSNQIRAFFLRLAHFVHLAPRTCHCKQRLQIEHCIPEEHTQCDHCE</sequence>
<dbReference type="PANTHER" id="PTHR34553:SF2">
    <property type="entry name" value="(WILD MALAYSIAN BANANA) HYPOTHETICAL PROTEIN"/>
    <property type="match status" value="1"/>
</dbReference>
<organism evidence="3 4">
    <name type="scientific">Dioscorea zingiberensis</name>
    <dbReference type="NCBI Taxonomy" id="325984"/>
    <lineage>
        <taxon>Eukaryota</taxon>
        <taxon>Viridiplantae</taxon>
        <taxon>Streptophyta</taxon>
        <taxon>Embryophyta</taxon>
        <taxon>Tracheophyta</taxon>
        <taxon>Spermatophyta</taxon>
        <taxon>Magnoliopsida</taxon>
        <taxon>Liliopsida</taxon>
        <taxon>Dioscoreales</taxon>
        <taxon>Dioscoreaceae</taxon>
        <taxon>Dioscorea</taxon>
    </lineage>
</organism>